<evidence type="ECO:0000313" key="2">
    <source>
        <dbReference type="Proteomes" id="UP000320582"/>
    </source>
</evidence>
<keyword evidence="2" id="KW-1185">Reference proteome</keyword>
<evidence type="ECO:0000313" key="1">
    <source>
        <dbReference type="EMBL" id="TQM90341.1"/>
    </source>
</evidence>
<gene>
    <name evidence="1" type="ORF">BD293_3718</name>
</gene>
<dbReference type="OrthoDB" id="54272at2"/>
<protein>
    <submittedName>
        <fullName evidence="1">Uncharacterized protein</fullName>
    </submittedName>
</protein>
<sequence>MNYGIVICLKSGAFAKERTDFIARLCSQASPLYQYERDATFGLSENGSIFYYFSTNENEVHALIQTSNTPAQGKVLNFYYGDVAPGHDEVIAPSVDFHRRVNAMNGRFSVLSLSIDDNILSAATTITRMEPVYKFENSDLIVVSTWAYSINEVISALGLNPHSPSKSMILLS</sequence>
<proteinExistence type="predicted"/>
<dbReference type="Proteomes" id="UP000320582">
    <property type="component" value="Unassembled WGS sequence"/>
</dbReference>
<comment type="caution">
    <text evidence="1">The sequence shown here is derived from an EMBL/GenBank/DDBJ whole genome shotgun (WGS) entry which is preliminary data.</text>
</comment>
<dbReference type="EMBL" id="VFPT01000002">
    <property type="protein sequence ID" value="TQM90341.1"/>
    <property type="molecule type" value="Genomic_DNA"/>
</dbReference>
<name>A0A543K5J3_9RHOB</name>
<organism evidence="1 2">
    <name type="scientific">Roseinatronobacter monicus</name>
    <dbReference type="NCBI Taxonomy" id="393481"/>
    <lineage>
        <taxon>Bacteria</taxon>
        <taxon>Pseudomonadati</taxon>
        <taxon>Pseudomonadota</taxon>
        <taxon>Alphaproteobacteria</taxon>
        <taxon>Rhodobacterales</taxon>
        <taxon>Paracoccaceae</taxon>
        <taxon>Roseinatronobacter</taxon>
    </lineage>
</organism>
<dbReference type="AlphaFoldDB" id="A0A543K5J3"/>
<accession>A0A543K5J3</accession>
<reference evidence="1 2" key="1">
    <citation type="submission" date="2019-06" db="EMBL/GenBank/DDBJ databases">
        <title>Genomic Encyclopedia of Archaeal and Bacterial Type Strains, Phase II (KMG-II): from individual species to whole genera.</title>
        <authorList>
            <person name="Goeker M."/>
        </authorList>
    </citation>
    <scope>NUCLEOTIDE SEQUENCE [LARGE SCALE GENOMIC DNA]</scope>
    <source>
        <strain evidence="1 2">DSM 18423</strain>
    </source>
</reference>
<dbReference type="RefSeq" id="WP_142084780.1">
    <property type="nucleotide sequence ID" value="NZ_VFPT01000002.1"/>
</dbReference>